<feature type="compositionally biased region" description="Basic and acidic residues" evidence="1">
    <location>
        <begin position="159"/>
        <end position="169"/>
    </location>
</feature>
<dbReference type="Gene3D" id="1.10.10.10">
    <property type="entry name" value="Winged helix-like DNA-binding domain superfamily/Winged helix DNA-binding domain"/>
    <property type="match status" value="1"/>
</dbReference>
<feature type="region of interest" description="Disordered" evidence="1">
    <location>
        <begin position="159"/>
        <end position="186"/>
    </location>
</feature>
<dbReference type="EMBL" id="JBHSSW010000009">
    <property type="protein sequence ID" value="MFC6198205.1"/>
    <property type="molecule type" value="Genomic_DNA"/>
</dbReference>
<dbReference type="SMART" id="SM00347">
    <property type="entry name" value="HTH_MARR"/>
    <property type="match status" value="1"/>
</dbReference>
<proteinExistence type="predicted"/>
<organism evidence="3 4">
    <name type="scientific">Ponticaulis profundi</name>
    <dbReference type="NCBI Taxonomy" id="2665222"/>
    <lineage>
        <taxon>Bacteria</taxon>
        <taxon>Pseudomonadati</taxon>
        <taxon>Pseudomonadota</taxon>
        <taxon>Alphaproteobacteria</taxon>
        <taxon>Hyphomonadales</taxon>
        <taxon>Hyphomonadaceae</taxon>
        <taxon>Ponticaulis</taxon>
    </lineage>
</organism>
<dbReference type="InterPro" id="IPR039422">
    <property type="entry name" value="MarR/SlyA-like"/>
</dbReference>
<dbReference type="PANTHER" id="PTHR33164">
    <property type="entry name" value="TRANSCRIPTIONAL REGULATOR, MARR FAMILY"/>
    <property type="match status" value="1"/>
</dbReference>
<name>A0ABW1S9A5_9PROT</name>
<evidence type="ECO:0000313" key="4">
    <source>
        <dbReference type="Proteomes" id="UP001596303"/>
    </source>
</evidence>
<dbReference type="Proteomes" id="UP001596303">
    <property type="component" value="Unassembled WGS sequence"/>
</dbReference>
<dbReference type="PROSITE" id="PS50995">
    <property type="entry name" value="HTH_MARR_2"/>
    <property type="match status" value="1"/>
</dbReference>
<accession>A0ABW1S9A5</accession>
<dbReference type="SUPFAM" id="SSF46785">
    <property type="entry name" value="Winged helix' DNA-binding domain"/>
    <property type="match status" value="1"/>
</dbReference>
<evidence type="ECO:0000313" key="3">
    <source>
        <dbReference type="EMBL" id="MFC6198205.1"/>
    </source>
</evidence>
<gene>
    <name evidence="3" type="ORF">ACFQDM_08950</name>
</gene>
<dbReference type="PRINTS" id="PR00598">
    <property type="entry name" value="HTHMARR"/>
</dbReference>
<dbReference type="Pfam" id="PF01047">
    <property type="entry name" value="MarR"/>
    <property type="match status" value="1"/>
</dbReference>
<dbReference type="InterPro" id="IPR000835">
    <property type="entry name" value="HTH_MarR-typ"/>
</dbReference>
<keyword evidence="4" id="KW-1185">Reference proteome</keyword>
<dbReference type="InterPro" id="IPR036388">
    <property type="entry name" value="WH-like_DNA-bd_sf"/>
</dbReference>
<reference evidence="4" key="1">
    <citation type="journal article" date="2019" name="Int. J. Syst. Evol. Microbiol.">
        <title>The Global Catalogue of Microorganisms (GCM) 10K type strain sequencing project: providing services to taxonomists for standard genome sequencing and annotation.</title>
        <authorList>
            <consortium name="The Broad Institute Genomics Platform"/>
            <consortium name="The Broad Institute Genome Sequencing Center for Infectious Disease"/>
            <person name="Wu L."/>
            <person name="Ma J."/>
        </authorList>
    </citation>
    <scope>NUCLEOTIDE SEQUENCE [LARGE SCALE GENOMIC DNA]</scope>
    <source>
        <strain evidence="4">CGMCC-1.15741</strain>
    </source>
</reference>
<dbReference type="RefSeq" id="WP_377378249.1">
    <property type="nucleotide sequence ID" value="NZ_JBHSSW010000009.1"/>
</dbReference>
<evidence type="ECO:0000256" key="1">
    <source>
        <dbReference type="SAM" id="MobiDB-lite"/>
    </source>
</evidence>
<protein>
    <submittedName>
        <fullName evidence="3">MarR family winged helix-turn-helix transcriptional regulator</fullName>
    </submittedName>
</protein>
<evidence type="ECO:0000259" key="2">
    <source>
        <dbReference type="PROSITE" id="PS50995"/>
    </source>
</evidence>
<sequence>MEIVEQQTEFSLDRSASHLLHRAQQFAAEQFEGLDGVDITLRQFAVLAAVREQEGCSQSELVKTTGIDRSTLADMVQRMEKNGLIERRQAKLDARAKSVHLTEGGRTSLESAMPMVQKADEAILSMLPKNRRRAFIGILGLLANVGDIGFDELDSPVDVKAKKKTNDAGKKKKKSKKDKKKKKEKD</sequence>
<dbReference type="PANTHER" id="PTHR33164:SF95">
    <property type="entry name" value="TRANSCRIPTIONAL REGULATOR"/>
    <property type="match status" value="1"/>
</dbReference>
<feature type="compositionally biased region" description="Basic residues" evidence="1">
    <location>
        <begin position="170"/>
        <end position="186"/>
    </location>
</feature>
<comment type="caution">
    <text evidence="3">The sequence shown here is derived from an EMBL/GenBank/DDBJ whole genome shotgun (WGS) entry which is preliminary data.</text>
</comment>
<dbReference type="InterPro" id="IPR036390">
    <property type="entry name" value="WH_DNA-bd_sf"/>
</dbReference>
<feature type="domain" description="HTH marR-type" evidence="2">
    <location>
        <begin position="1"/>
        <end position="144"/>
    </location>
</feature>